<keyword evidence="2" id="KW-1185">Reference proteome</keyword>
<proteinExistence type="predicted"/>
<gene>
    <name evidence="1" type="ORF">CLOSTASPAR_00357</name>
</gene>
<comment type="caution">
    <text evidence="1">The sequence shown here is derived from an EMBL/GenBank/DDBJ whole genome shotgun (WGS) entry which is preliminary data.</text>
</comment>
<accession>C0CTQ8</accession>
<name>C0CTQ8_9FIRM</name>
<dbReference type="AlphaFoldDB" id="C0CTQ8"/>
<evidence type="ECO:0000313" key="1">
    <source>
        <dbReference type="EMBL" id="EEG57553.1"/>
    </source>
</evidence>
<protein>
    <submittedName>
        <fullName evidence="1">Uncharacterized protein</fullName>
    </submittedName>
</protein>
<sequence>MLFSEDKPASKKFFEKFSKRRLLAGSERLCVRLVSGKGENHLIPPGKGVKRWI</sequence>
<reference evidence="1 2" key="2">
    <citation type="submission" date="2009-02" db="EMBL/GenBank/DDBJ databases">
        <title>Draft genome sequence of Clostridium asparagiforme (DSM 15981).</title>
        <authorList>
            <person name="Sudarsanam P."/>
            <person name="Ley R."/>
            <person name="Guruge J."/>
            <person name="Turnbaugh P.J."/>
            <person name="Mahowald M."/>
            <person name="Liep D."/>
            <person name="Gordon J."/>
        </authorList>
    </citation>
    <scope>NUCLEOTIDE SEQUENCE [LARGE SCALE GENOMIC DNA]</scope>
    <source>
        <strain evidence="1 2">DSM 15981</strain>
    </source>
</reference>
<dbReference type="EMBL" id="ACCJ01000017">
    <property type="protein sequence ID" value="EEG57553.1"/>
    <property type="molecule type" value="Genomic_DNA"/>
</dbReference>
<dbReference type="Proteomes" id="UP000004756">
    <property type="component" value="Unassembled WGS sequence"/>
</dbReference>
<reference evidence="1 2" key="1">
    <citation type="submission" date="2009-01" db="EMBL/GenBank/DDBJ databases">
        <authorList>
            <person name="Fulton L."/>
            <person name="Clifton S."/>
            <person name="Fulton B."/>
            <person name="Xu J."/>
            <person name="Minx P."/>
            <person name="Pepin K.H."/>
            <person name="Johnson M."/>
            <person name="Bhonagiri V."/>
            <person name="Nash W.E."/>
            <person name="Mardis E.R."/>
            <person name="Wilson R.K."/>
        </authorList>
    </citation>
    <scope>NUCLEOTIDE SEQUENCE [LARGE SCALE GENOMIC DNA]</scope>
    <source>
        <strain evidence="1 2">DSM 15981</strain>
    </source>
</reference>
<dbReference type="HOGENOM" id="CLU_3059992_0_0_9"/>
<evidence type="ECO:0000313" key="2">
    <source>
        <dbReference type="Proteomes" id="UP000004756"/>
    </source>
</evidence>
<organism evidence="1 2">
    <name type="scientific">[Clostridium] asparagiforme DSM 15981</name>
    <dbReference type="NCBI Taxonomy" id="518636"/>
    <lineage>
        <taxon>Bacteria</taxon>
        <taxon>Bacillati</taxon>
        <taxon>Bacillota</taxon>
        <taxon>Clostridia</taxon>
        <taxon>Lachnospirales</taxon>
        <taxon>Lachnospiraceae</taxon>
        <taxon>Enterocloster</taxon>
    </lineage>
</organism>